<name>A0ABR0LPN7_9PEZI</name>
<keyword evidence="2" id="KW-0689">Ribosomal protein</keyword>
<keyword evidence="2" id="KW-0687">Ribonucleoprotein</keyword>
<sequence>WDKETFDAAMKASRAENELMQPDADQKPSADRETIAAQAQLLLTGKEVWKPKWEDVGEPEEVEKELEFSNTTQLG</sequence>
<comment type="caution">
    <text evidence="2">The sequence shown here is derived from an EMBL/GenBank/DDBJ whole genome shotgun (WGS) entry which is preliminary data.</text>
</comment>
<reference evidence="2 3" key="1">
    <citation type="submission" date="2023-08" db="EMBL/GenBank/DDBJ databases">
        <title>Black Yeasts Isolated from many extreme environments.</title>
        <authorList>
            <person name="Coleine C."/>
            <person name="Stajich J.E."/>
            <person name="Selbmann L."/>
        </authorList>
    </citation>
    <scope>NUCLEOTIDE SEQUENCE [LARGE SCALE GENOMIC DNA]</scope>
    <source>
        <strain evidence="2 3">CCFEE 536</strain>
    </source>
</reference>
<gene>
    <name evidence="2" type="primary">MRP20</name>
    <name evidence="2" type="ORF">LTR16_002513</name>
</gene>
<organism evidence="2 3">
    <name type="scientific">Cryomyces antarcticus</name>
    <dbReference type="NCBI Taxonomy" id="329879"/>
    <lineage>
        <taxon>Eukaryota</taxon>
        <taxon>Fungi</taxon>
        <taxon>Dikarya</taxon>
        <taxon>Ascomycota</taxon>
        <taxon>Pezizomycotina</taxon>
        <taxon>Dothideomycetes</taxon>
        <taxon>Dothideomycetes incertae sedis</taxon>
        <taxon>Cryomyces</taxon>
    </lineage>
</organism>
<evidence type="ECO:0000256" key="1">
    <source>
        <dbReference type="SAM" id="MobiDB-lite"/>
    </source>
</evidence>
<evidence type="ECO:0000313" key="2">
    <source>
        <dbReference type="EMBL" id="KAK5201483.1"/>
    </source>
</evidence>
<keyword evidence="3" id="KW-1185">Reference proteome</keyword>
<dbReference type="GO" id="GO:0005840">
    <property type="term" value="C:ribosome"/>
    <property type="evidence" value="ECO:0007669"/>
    <property type="project" value="UniProtKB-KW"/>
</dbReference>
<protein>
    <submittedName>
        <fullName evidence="2">Mitochondrial 54S ribosomal protein YmL41</fullName>
    </submittedName>
</protein>
<feature type="region of interest" description="Disordered" evidence="1">
    <location>
        <begin position="56"/>
        <end position="75"/>
    </location>
</feature>
<proteinExistence type="predicted"/>
<feature type="region of interest" description="Disordered" evidence="1">
    <location>
        <begin position="1"/>
        <end position="32"/>
    </location>
</feature>
<accession>A0ABR0LPN7</accession>
<feature type="non-terminal residue" evidence="2">
    <location>
        <position position="1"/>
    </location>
</feature>
<dbReference type="EMBL" id="JAVRRA010016612">
    <property type="protein sequence ID" value="KAK5201483.1"/>
    <property type="molecule type" value="Genomic_DNA"/>
</dbReference>
<evidence type="ECO:0000313" key="3">
    <source>
        <dbReference type="Proteomes" id="UP001357485"/>
    </source>
</evidence>
<dbReference type="Proteomes" id="UP001357485">
    <property type="component" value="Unassembled WGS sequence"/>
</dbReference>